<dbReference type="EMBL" id="CP074133">
    <property type="protein sequence ID" value="QUX24091.1"/>
    <property type="molecule type" value="Genomic_DNA"/>
</dbReference>
<keyword evidence="2" id="KW-1185">Reference proteome</keyword>
<gene>
    <name evidence="1" type="ORF">KGD84_07200</name>
</gene>
<name>A0ABX8BPL0_9ACTN</name>
<dbReference type="RefSeq" id="WP_220559483.1">
    <property type="nucleotide sequence ID" value="NZ_CP074133.1"/>
</dbReference>
<reference evidence="1 2" key="1">
    <citation type="submission" date="2021-05" db="EMBL/GenBank/DDBJ databases">
        <title>Direct Submission.</title>
        <authorList>
            <person name="Li K."/>
            <person name="Gao J."/>
        </authorList>
    </citation>
    <scope>NUCLEOTIDE SEQUENCE [LARGE SCALE GENOMIC DNA]</scope>
    <source>
        <strain evidence="1 2">Mg02</strain>
    </source>
</reference>
<dbReference type="Proteomes" id="UP000676079">
    <property type="component" value="Chromosome"/>
</dbReference>
<evidence type="ECO:0008006" key="3">
    <source>
        <dbReference type="Google" id="ProtNLM"/>
    </source>
</evidence>
<accession>A0ABX8BPL0</accession>
<evidence type="ECO:0000313" key="2">
    <source>
        <dbReference type="Proteomes" id="UP000676079"/>
    </source>
</evidence>
<sequence length="162" mass="17774">MGTAGGTRPEALARLDVFVGEWDLEPRFAAGRPGGAGPGGGQVVARSRFEWDLDGRFLVQRSEISIPEAPDGLMVVAPGKAAGTYTQHYFDSRGVVRLYSMGFADGVWTLLREEADFSPLDFRQRFTGTFSADGNVIDGAWEIAHGDGGWEKDFDLVYRRIR</sequence>
<proteinExistence type="predicted"/>
<evidence type="ECO:0000313" key="1">
    <source>
        <dbReference type="EMBL" id="QUX24091.1"/>
    </source>
</evidence>
<organism evidence="1 2">
    <name type="scientific">Nocardiopsis changdeensis</name>
    <dbReference type="NCBI Taxonomy" id="2831969"/>
    <lineage>
        <taxon>Bacteria</taxon>
        <taxon>Bacillati</taxon>
        <taxon>Actinomycetota</taxon>
        <taxon>Actinomycetes</taxon>
        <taxon>Streptosporangiales</taxon>
        <taxon>Nocardiopsidaceae</taxon>
        <taxon>Nocardiopsis</taxon>
    </lineage>
</organism>
<protein>
    <recommendedName>
        <fullName evidence="3">DUF1579 domain-containing protein</fullName>
    </recommendedName>
</protein>